<dbReference type="AlphaFoldDB" id="A0A4Z0YIM0"/>
<evidence type="ECO:0000313" key="6">
    <source>
        <dbReference type="Proteomes" id="UP000297716"/>
    </source>
</evidence>
<keyword evidence="1 2" id="KW-0694">RNA-binding</keyword>
<gene>
    <name evidence="5" type="ORF">E0Z10_g9646</name>
</gene>
<evidence type="ECO:0000259" key="4">
    <source>
        <dbReference type="PROSITE" id="PS50102"/>
    </source>
</evidence>
<comment type="caution">
    <text evidence="5">The sequence shown here is derived from an EMBL/GenBank/DDBJ whole genome shotgun (WGS) entry which is preliminary data.</text>
</comment>
<dbReference type="EMBL" id="SKBN01000314">
    <property type="protein sequence ID" value="TGJ79121.1"/>
    <property type="molecule type" value="Genomic_DNA"/>
</dbReference>
<dbReference type="PANTHER" id="PTHR19965">
    <property type="entry name" value="RNA AND EXPORT FACTOR BINDING PROTEIN"/>
    <property type="match status" value="1"/>
</dbReference>
<feature type="region of interest" description="Disordered" evidence="3">
    <location>
        <begin position="128"/>
        <end position="149"/>
    </location>
</feature>
<reference evidence="5 6" key="1">
    <citation type="submission" date="2019-03" db="EMBL/GenBank/DDBJ databases">
        <title>Draft genome sequence of Xylaria hypoxylon DSM 108379, a ubiquitous saprotrophic-parasitic fungi on hardwood.</title>
        <authorList>
            <person name="Buettner E."/>
            <person name="Leonhardt S."/>
            <person name="Gebauer A.M."/>
            <person name="Liers C."/>
            <person name="Hofrichter M."/>
            <person name="Kellner H."/>
        </authorList>
    </citation>
    <scope>NUCLEOTIDE SEQUENCE [LARGE SCALE GENOMIC DNA]</scope>
    <source>
        <strain evidence="5 6">DSM 108379</strain>
    </source>
</reference>
<organism evidence="5 6">
    <name type="scientific">Xylaria hypoxylon</name>
    <dbReference type="NCBI Taxonomy" id="37992"/>
    <lineage>
        <taxon>Eukaryota</taxon>
        <taxon>Fungi</taxon>
        <taxon>Dikarya</taxon>
        <taxon>Ascomycota</taxon>
        <taxon>Pezizomycotina</taxon>
        <taxon>Sordariomycetes</taxon>
        <taxon>Xylariomycetidae</taxon>
        <taxon>Xylariales</taxon>
        <taxon>Xylariaceae</taxon>
        <taxon>Xylaria</taxon>
    </lineage>
</organism>
<dbReference type="PROSITE" id="PS50102">
    <property type="entry name" value="RRM"/>
    <property type="match status" value="1"/>
</dbReference>
<dbReference type="SMART" id="SM01218">
    <property type="entry name" value="FoP_duplication"/>
    <property type="match status" value="1"/>
</dbReference>
<dbReference type="OrthoDB" id="5382468at2759"/>
<dbReference type="SUPFAM" id="SSF54928">
    <property type="entry name" value="RNA-binding domain, RBD"/>
    <property type="match status" value="1"/>
</dbReference>
<dbReference type="InterPro" id="IPR000504">
    <property type="entry name" value="RRM_dom"/>
</dbReference>
<protein>
    <recommendedName>
        <fullName evidence="4">RRM domain-containing protein</fullName>
    </recommendedName>
</protein>
<accession>A0A4Z0YIM0</accession>
<evidence type="ECO:0000256" key="1">
    <source>
        <dbReference type="ARBA" id="ARBA00022884"/>
    </source>
</evidence>
<dbReference type="SMART" id="SM00360">
    <property type="entry name" value="RRM"/>
    <property type="match status" value="1"/>
</dbReference>
<evidence type="ECO:0000256" key="2">
    <source>
        <dbReference type="PROSITE-ProRule" id="PRU00176"/>
    </source>
</evidence>
<evidence type="ECO:0000256" key="3">
    <source>
        <dbReference type="SAM" id="MobiDB-lite"/>
    </source>
</evidence>
<proteinExistence type="predicted"/>
<feature type="compositionally biased region" description="Basic residues" evidence="3">
    <location>
        <begin position="270"/>
        <end position="284"/>
    </location>
</feature>
<dbReference type="Gene3D" id="3.30.70.330">
    <property type="match status" value="1"/>
</dbReference>
<evidence type="ECO:0000313" key="5">
    <source>
        <dbReference type="EMBL" id="TGJ79121.1"/>
    </source>
</evidence>
<feature type="compositionally biased region" description="Basic and acidic residues" evidence="3">
    <location>
        <begin position="298"/>
        <end position="309"/>
    </location>
</feature>
<sequence>MDRSLDEIVAESQATKRGSRPRRGGGGGSRQPRERDSFPRDGVRKVCGDYIRFHVSELCLTDCSSARAGGFLLSLIDRCYLPARNPLVEAIYQPTARCLGLRSVSTREDKRGLDSDWVHDKFEGFHSRDRARNPRRRRSPEPAQDGRGTKIKVENLHYDLSESDLDGLFSKIGPVAKLELLYDRAGRSEGVAFVTYDSRDDAMDAIREFNGANAKGQPIRISIMSSAPRRNPFDTASMPSRPLAERITRPRSLSPNDRGIDRYIPEGGRRSHSPRPRRRGRRTGARRDNGGENTGRSAGRDGRLKKTQEELDAEMEDYFEKKGGNVTGAAATTTGADGGQTKAQATGDVDMIE</sequence>
<feature type="region of interest" description="Disordered" evidence="3">
    <location>
        <begin position="1"/>
        <end position="40"/>
    </location>
</feature>
<dbReference type="Proteomes" id="UP000297716">
    <property type="component" value="Unassembled WGS sequence"/>
</dbReference>
<dbReference type="InterPro" id="IPR051229">
    <property type="entry name" value="ALYREF_mRNA_export"/>
</dbReference>
<feature type="compositionally biased region" description="Basic and acidic residues" evidence="3">
    <location>
        <begin position="31"/>
        <end position="40"/>
    </location>
</feature>
<feature type="compositionally biased region" description="Low complexity" evidence="3">
    <location>
        <begin position="327"/>
        <end position="347"/>
    </location>
</feature>
<dbReference type="STRING" id="37992.A0A4Z0YIM0"/>
<feature type="compositionally biased region" description="Basic and acidic residues" evidence="3">
    <location>
        <begin position="258"/>
        <end position="269"/>
    </location>
</feature>
<dbReference type="InterPro" id="IPR025715">
    <property type="entry name" value="FoP_C"/>
</dbReference>
<dbReference type="GO" id="GO:0003729">
    <property type="term" value="F:mRNA binding"/>
    <property type="evidence" value="ECO:0007669"/>
    <property type="project" value="TreeGrafter"/>
</dbReference>
<feature type="domain" description="RRM" evidence="4">
    <location>
        <begin position="149"/>
        <end position="226"/>
    </location>
</feature>
<dbReference type="InterPro" id="IPR012677">
    <property type="entry name" value="Nucleotide-bd_a/b_plait_sf"/>
</dbReference>
<dbReference type="CDD" id="cd12418">
    <property type="entry name" value="RRM_Aly_REF_like"/>
    <property type="match status" value="1"/>
</dbReference>
<dbReference type="InterPro" id="IPR035979">
    <property type="entry name" value="RBD_domain_sf"/>
</dbReference>
<dbReference type="PANTHER" id="PTHR19965:SF82">
    <property type="entry name" value="THO COMPLEX SUBUNIT 4"/>
    <property type="match status" value="1"/>
</dbReference>
<keyword evidence="6" id="KW-1185">Reference proteome</keyword>
<dbReference type="Pfam" id="PF00076">
    <property type="entry name" value="RRM_1"/>
    <property type="match status" value="1"/>
</dbReference>
<feature type="region of interest" description="Disordered" evidence="3">
    <location>
        <begin position="224"/>
        <end position="353"/>
    </location>
</feature>
<name>A0A4Z0YIM0_9PEZI</name>
<dbReference type="GO" id="GO:0005634">
    <property type="term" value="C:nucleus"/>
    <property type="evidence" value="ECO:0007669"/>
    <property type="project" value="TreeGrafter"/>
</dbReference>